<reference evidence="3" key="1">
    <citation type="submission" date="2019-03" db="EMBL/GenBank/DDBJ databases">
        <title>Lake Tanganyika Metagenome-Assembled Genomes (MAGs).</title>
        <authorList>
            <person name="Tran P."/>
        </authorList>
    </citation>
    <scope>NUCLEOTIDE SEQUENCE</scope>
    <source>
        <strain evidence="3">K_DeepCast_65m_m2_066</strain>
    </source>
</reference>
<evidence type="ECO:0000313" key="3">
    <source>
        <dbReference type="EMBL" id="MBM3226061.1"/>
    </source>
</evidence>
<dbReference type="PANTHER" id="PTHR43245:SF23">
    <property type="entry name" value="NAD(P)-BINDING DOMAIN-CONTAINING PROTEIN"/>
    <property type="match status" value="1"/>
</dbReference>
<dbReference type="InterPro" id="IPR036291">
    <property type="entry name" value="NAD(P)-bd_dom_sf"/>
</dbReference>
<keyword evidence="1" id="KW-0812">Transmembrane</keyword>
<protein>
    <submittedName>
        <fullName evidence="3">NAD-dependent epimerase/dehydratase family protein</fullName>
    </submittedName>
</protein>
<evidence type="ECO:0000313" key="4">
    <source>
        <dbReference type="Proteomes" id="UP000712673"/>
    </source>
</evidence>
<accession>A0A937W6Q7</accession>
<keyword evidence="1" id="KW-1133">Transmembrane helix</keyword>
<dbReference type="InterPro" id="IPR050177">
    <property type="entry name" value="Lipid_A_modif_metabolic_enz"/>
</dbReference>
<feature type="non-terminal residue" evidence="3">
    <location>
        <position position="352"/>
    </location>
</feature>
<dbReference type="Proteomes" id="UP000712673">
    <property type="component" value="Unassembled WGS sequence"/>
</dbReference>
<dbReference type="SUPFAM" id="SSF51735">
    <property type="entry name" value="NAD(P)-binding Rossmann-fold domains"/>
    <property type="match status" value="1"/>
</dbReference>
<dbReference type="InterPro" id="IPR001509">
    <property type="entry name" value="Epimerase_deHydtase"/>
</dbReference>
<sequence length="352" mass="38834">MIASHSVPAEGSYRVMFWYSLTAYASSAWVLTLLGLLVFTLSGFYTHGRSYRGRYKALSVVRAVSLCYLLFGCLIYVSGGFFALPRTVLVVGWLLSMGLLVASRLWAFVWTRMVLAERRLFEDKTPRPVHRVLVIGGGGYIGSALLPKLLDAGYHVRLLDMLLYSTEPIQEIITHPNLEVMDADFRQVDKVVEAMHEVDAVIHLGAIVGDPACALDENLTIEINLMATRMIAEVAKGSRVNRFIFASTCSVYGASDELLDEHSALHPVSLYARSKIASEQVLKKLASPDFSPVILRFGTIYGFSGRTRFDLVINLLAAKAVVEGSITVFGGDQWRPFVHVDDAALAVLKALE</sequence>
<feature type="transmembrane region" description="Helical" evidence="1">
    <location>
        <begin position="60"/>
        <end position="84"/>
    </location>
</feature>
<dbReference type="CDD" id="cd08946">
    <property type="entry name" value="SDR_e"/>
    <property type="match status" value="1"/>
</dbReference>
<feature type="transmembrane region" description="Helical" evidence="1">
    <location>
        <begin position="16"/>
        <end position="39"/>
    </location>
</feature>
<evidence type="ECO:0000259" key="2">
    <source>
        <dbReference type="Pfam" id="PF01370"/>
    </source>
</evidence>
<feature type="transmembrane region" description="Helical" evidence="1">
    <location>
        <begin position="90"/>
        <end position="111"/>
    </location>
</feature>
<name>A0A937W6Q7_UNCTE</name>
<gene>
    <name evidence="3" type="ORF">FJZ47_20020</name>
</gene>
<dbReference type="EMBL" id="VGLS01000774">
    <property type="protein sequence ID" value="MBM3226061.1"/>
    <property type="molecule type" value="Genomic_DNA"/>
</dbReference>
<dbReference type="AlphaFoldDB" id="A0A937W6Q7"/>
<keyword evidence="1" id="KW-0472">Membrane</keyword>
<feature type="transmembrane region" description="Helical" evidence="1">
    <location>
        <begin position="132"/>
        <end position="150"/>
    </location>
</feature>
<organism evidence="3 4">
    <name type="scientific">Tectimicrobiota bacterium</name>
    <dbReference type="NCBI Taxonomy" id="2528274"/>
    <lineage>
        <taxon>Bacteria</taxon>
        <taxon>Pseudomonadati</taxon>
        <taxon>Nitrospinota/Tectimicrobiota group</taxon>
        <taxon>Candidatus Tectimicrobiota</taxon>
    </lineage>
</organism>
<dbReference type="Gene3D" id="3.40.50.720">
    <property type="entry name" value="NAD(P)-binding Rossmann-like Domain"/>
    <property type="match status" value="1"/>
</dbReference>
<evidence type="ECO:0000256" key="1">
    <source>
        <dbReference type="SAM" id="Phobius"/>
    </source>
</evidence>
<comment type="caution">
    <text evidence="3">The sequence shown here is derived from an EMBL/GenBank/DDBJ whole genome shotgun (WGS) entry which is preliminary data.</text>
</comment>
<feature type="domain" description="NAD-dependent epimerase/dehydratase" evidence="2">
    <location>
        <begin position="132"/>
        <end position="352"/>
    </location>
</feature>
<dbReference type="Pfam" id="PF01370">
    <property type="entry name" value="Epimerase"/>
    <property type="match status" value="1"/>
</dbReference>
<dbReference type="PANTHER" id="PTHR43245">
    <property type="entry name" value="BIFUNCTIONAL POLYMYXIN RESISTANCE PROTEIN ARNA"/>
    <property type="match status" value="1"/>
</dbReference>
<proteinExistence type="predicted"/>